<dbReference type="GO" id="GO:0003677">
    <property type="term" value="F:DNA binding"/>
    <property type="evidence" value="ECO:0007669"/>
    <property type="project" value="UniProtKB-UniRule"/>
</dbReference>
<dbReference type="GO" id="GO:0000160">
    <property type="term" value="P:phosphorelay signal transduction system"/>
    <property type="evidence" value="ECO:0007669"/>
    <property type="project" value="InterPro"/>
</dbReference>
<reference evidence="7" key="1">
    <citation type="submission" date="2023-03" db="EMBL/GenBank/DDBJ databases">
        <title>Actinorhabdospora filicis NBRC 111898.</title>
        <authorList>
            <person name="Ichikawa N."/>
            <person name="Sato H."/>
            <person name="Tonouchi N."/>
        </authorList>
    </citation>
    <scope>NUCLEOTIDE SEQUENCE</scope>
    <source>
        <strain evidence="7">NBRC 111898</strain>
    </source>
</reference>
<dbReference type="PANTHER" id="PTHR35807">
    <property type="entry name" value="TRANSCRIPTIONAL REGULATOR REDD-RELATED"/>
    <property type="match status" value="1"/>
</dbReference>
<dbReference type="SUPFAM" id="SSF48452">
    <property type="entry name" value="TPR-like"/>
    <property type="match status" value="3"/>
</dbReference>
<dbReference type="InterPro" id="IPR027417">
    <property type="entry name" value="P-loop_NTPase"/>
</dbReference>
<evidence type="ECO:0000313" key="8">
    <source>
        <dbReference type="Proteomes" id="UP001165079"/>
    </source>
</evidence>
<dbReference type="AlphaFoldDB" id="A0A9W6SQI6"/>
<dbReference type="Pfam" id="PF00486">
    <property type="entry name" value="Trans_reg_C"/>
    <property type="match status" value="1"/>
</dbReference>
<evidence type="ECO:0000313" key="7">
    <source>
        <dbReference type="EMBL" id="GLZ80027.1"/>
    </source>
</evidence>
<dbReference type="Pfam" id="PF03704">
    <property type="entry name" value="BTAD"/>
    <property type="match status" value="1"/>
</dbReference>
<dbReference type="InterPro" id="IPR001867">
    <property type="entry name" value="OmpR/PhoB-type_DNA-bd"/>
</dbReference>
<dbReference type="Proteomes" id="UP001165079">
    <property type="component" value="Unassembled WGS sequence"/>
</dbReference>
<keyword evidence="4" id="KW-0804">Transcription</keyword>
<comment type="caution">
    <text evidence="7">The sequence shown here is derived from an EMBL/GenBank/DDBJ whole genome shotgun (WGS) entry which is preliminary data.</text>
</comment>
<dbReference type="InterPro" id="IPR019734">
    <property type="entry name" value="TPR_rpt"/>
</dbReference>
<dbReference type="InterPro" id="IPR005158">
    <property type="entry name" value="BTAD"/>
</dbReference>
<gene>
    <name evidence="7" type="ORF">Afil01_48340</name>
</gene>
<dbReference type="GO" id="GO:0043531">
    <property type="term" value="F:ADP binding"/>
    <property type="evidence" value="ECO:0007669"/>
    <property type="project" value="InterPro"/>
</dbReference>
<protein>
    <submittedName>
        <fullName evidence="7">SARP family transcriptional regulator</fullName>
    </submittedName>
</protein>
<dbReference type="InterPro" id="IPR016032">
    <property type="entry name" value="Sig_transdc_resp-reg_C-effctor"/>
</dbReference>
<accession>A0A9W6SQI6</accession>
<keyword evidence="2" id="KW-0805">Transcription regulation</keyword>
<dbReference type="InterPro" id="IPR051677">
    <property type="entry name" value="AfsR-DnrI-RedD_regulator"/>
</dbReference>
<dbReference type="SMART" id="SM00862">
    <property type="entry name" value="Trans_reg_C"/>
    <property type="match status" value="1"/>
</dbReference>
<dbReference type="InterPro" id="IPR002182">
    <property type="entry name" value="NB-ARC"/>
</dbReference>
<dbReference type="SMART" id="SM00382">
    <property type="entry name" value="AAA"/>
    <property type="match status" value="1"/>
</dbReference>
<dbReference type="Gene3D" id="3.40.50.300">
    <property type="entry name" value="P-loop containing nucleotide triphosphate hydrolases"/>
    <property type="match status" value="1"/>
</dbReference>
<keyword evidence="8" id="KW-1185">Reference proteome</keyword>
<dbReference type="Gene3D" id="1.25.40.10">
    <property type="entry name" value="Tetratricopeptide repeat domain"/>
    <property type="match status" value="2"/>
</dbReference>
<dbReference type="InterPro" id="IPR011990">
    <property type="entry name" value="TPR-like_helical_dom_sf"/>
</dbReference>
<dbReference type="EMBL" id="BSTX01000003">
    <property type="protein sequence ID" value="GLZ80027.1"/>
    <property type="molecule type" value="Genomic_DNA"/>
</dbReference>
<evidence type="ECO:0000256" key="3">
    <source>
        <dbReference type="ARBA" id="ARBA00023125"/>
    </source>
</evidence>
<dbReference type="PROSITE" id="PS51755">
    <property type="entry name" value="OMPR_PHOB"/>
    <property type="match status" value="1"/>
</dbReference>
<dbReference type="GO" id="GO:0006355">
    <property type="term" value="P:regulation of DNA-templated transcription"/>
    <property type="evidence" value="ECO:0007669"/>
    <property type="project" value="InterPro"/>
</dbReference>
<dbReference type="PANTHER" id="PTHR35807:SF1">
    <property type="entry name" value="TRANSCRIPTIONAL REGULATOR REDD"/>
    <property type="match status" value="1"/>
</dbReference>
<keyword evidence="3 5" id="KW-0238">DNA-binding</keyword>
<proteinExistence type="inferred from homology"/>
<evidence type="ECO:0000256" key="1">
    <source>
        <dbReference type="ARBA" id="ARBA00005820"/>
    </source>
</evidence>
<dbReference type="SMART" id="SM01043">
    <property type="entry name" value="BTAD"/>
    <property type="match status" value="1"/>
</dbReference>
<evidence type="ECO:0000256" key="5">
    <source>
        <dbReference type="PROSITE-ProRule" id="PRU01091"/>
    </source>
</evidence>
<dbReference type="RefSeq" id="WP_285665155.1">
    <property type="nucleotide sequence ID" value="NZ_BSTX01000003.1"/>
</dbReference>
<name>A0A9W6SQI6_9ACTN</name>
<dbReference type="SUPFAM" id="SSF52540">
    <property type="entry name" value="P-loop containing nucleoside triphosphate hydrolases"/>
    <property type="match status" value="1"/>
</dbReference>
<dbReference type="InterPro" id="IPR036388">
    <property type="entry name" value="WH-like_DNA-bd_sf"/>
</dbReference>
<evidence type="ECO:0000259" key="6">
    <source>
        <dbReference type="PROSITE" id="PS51755"/>
    </source>
</evidence>
<dbReference type="SUPFAM" id="SSF46894">
    <property type="entry name" value="C-terminal effector domain of the bipartite response regulators"/>
    <property type="match status" value="1"/>
</dbReference>
<comment type="similarity">
    <text evidence="1">Belongs to the AfsR/DnrI/RedD regulatory family.</text>
</comment>
<evidence type="ECO:0000256" key="4">
    <source>
        <dbReference type="ARBA" id="ARBA00023163"/>
    </source>
</evidence>
<dbReference type="InterPro" id="IPR003593">
    <property type="entry name" value="AAA+_ATPase"/>
</dbReference>
<dbReference type="PRINTS" id="PR00364">
    <property type="entry name" value="DISEASERSIST"/>
</dbReference>
<sequence length="978" mass="105200">MPRALVLGPAVLLAHGAPVDLGGTRPRAVFAALAERAGTPVPATDLIAHVWGQDPPRTVANQLQIAVHRVRAALGADGHRLLRLEPGGYVLEVGESDLGDFRRLTAEGERAARAGNWPAARTAFHTAAALWRGPVAGLEEERLAGIERRMIADLVTGDPLAVLGHADTVTEVTPPHERLWYLYILALALSGDEKGAERAHARIRRELADTLGLDPGRDLRDLAGHLARRDPAAALAPITGWVTGGGPARPRPMELPAEIRDFVGRGEEHAHARALLTPGAVVAIVGLGGVGKTALASRVARDAGEDFPDGCLFIDLRGVDETPREPHAVLGTFLRSLGIPDDVVPDDRDARLALYRTLTAERRLLVVLDNAYDAAQVRDLLPAGDGCAVIVTARTALPGLDASRVPLSSLPAGDAVELLRRLTGAGDDTPDVHRLAELAGRLPLALRIVGARVARRRDLGFARMVARLTDEHARLDQLAEGDRMVRSCVEIGYRRLSGEAAAALRAVVWLPVAEFTLEVLAGFTTVNSARVREIIEELADAQLLVLTRDTGDSLAAYVAHDLVRLCIRDIDEDEETRNLTLARGYRVLLTKAVRAANDLPFTQFPVLDPEPAVAVADPQAWFAAHRELLVAAPGAAQAIGEVDTAWRIGVSTVAHLDHTSRWDELDVIASVLETAVANLPPLGRAMTWHIRAKCLRESGRYRDAIRHMRLARVEYRRVGDALREASGLFELAVVTRHANQRSLAVAATDRALTLLSGIETAGRSAGVLGWVHLVRANTLDPAPEMLDQAERALTCFESAGDPAGVANAHGVLGVVLQRRGEFDRAFRHLEHAAHAHRAIGEVNGAIFALYMAADVHISAGAYDRAAYLVAEVIAEAERLQMRELHARAVRSMAVIRRLQGDLDGALEIAYTALAMVGELDVPTVKANVLRTLAQVAADRGDHDLRRRAAREGLALVPDDHPFAATFHALMAIDEADAG</sequence>
<evidence type="ECO:0000256" key="2">
    <source>
        <dbReference type="ARBA" id="ARBA00023015"/>
    </source>
</evidence>
<dbReference type="SMART" id="SM00028">
    <property type="entry name" value="TPR"/>
    <property type="match status" value="5"/>
</dbReference>
<feature type="DNA-binding region" description="OmpR/PhoB-type" evidence="5">
    <location>
        <begin position="1"/>
        <end position="93"/>
    </location>
</feature>
<dbReference type="Gene3D" id="1.10.10.10">
    <property type="entry name" value="Winged helix-like DNA-binding domain superfamily/Winged helix DNA-binding domain"/>
    <property type="match status" value="1"/>
</dbReference>
<organism evidence="7 8">
    <name type="scientific">Actinorhabdospora filicis</name>
    <dbReference type="NCBI Taxonomy" id="1785913"/>
    <lineage>
        <taxon>Bacteria</taxon>
        <taxon>Bacillati</taxon>
        <taxon>Actinomycetota</taxon>
        <taxon>Actinomycetes</taxon>
        <taxon>Micromonosporales</taxon>
        <taxon>Micromonosporaceae</taxon>
        <taxon>Actinorhabdospora</taxon>
    </lineage>
</organism>
<dbReference type="Pfam" id="PF00931">
    <property type="entry name" value="NB-ARC"/>
    <property type="match status" value="1"/>
</dbReference>
<feature type="domain" description="OmpR/PhoB-type" evidence="6">
    <location>
        <begin position="1"/>
        <end position="93"/>
    </location>
</feature>